<dbReference type="Proteomes" id="UP001209083">
    <property type="component" value="Chromosome"/>
</dbReference>
<reference evidence="2 3" key="1">
    <citation type="submission" date="2023-05" db="EMBL/GenBank/DDBJ databases">
        <title>Lithophilousrod everest ZFBP1038 complete genpme.</title>
        <authorList>
            <person name="Tian M."/>
        </authorList>
    </citation>
    <scope>NUCLEOTIDE SEQUENCE [LARGE SCALE GENOMIC DNA]</scope>
    <source>
        <strain evidence="2 3">ZFBP1038</strain>
    </source>
</reference>
<name>A0ABY8QTL4_9MICO</name>
<proteinExistence type="predicted"/>
<dbReference type="InterPro" id="IPR001347">
    <property type="entry name" value="SIS_dom"/>
</dbReference>
<organism evidence="2 3">
    <name type="scientific">Saxibacter everestensis</name>
    <dbReference type="NCBI Taxonomy" id="2909229"/>
    <lineage>
        <taxon>Bacteria</taxon>
        <taxon>Bacillati</taxon>
        <taxon>Actinomycetota</taxon>
        <taxon>Actinomycetes</taxon>
        <taxon>Micrococcales</taxon>
        <taxon>Brevibacteriaceae</taxon>
        <taxon>Saxibacter</taxon>
    </lineage>
</organism>
<accession>A0ABY8QTL4</accession>
<dbReference type="RefSeq" id="WP_349639129.1">
    <property type="nucleotide sequence ID" value="NZ_CP090958.1"/>
</dbReference>
<dbReference type="SUPFAM" id="SSF53697">
    <property type="entry name" value="SIS domain"/>
    <property type="match status" value="1"/>
</dbReference>
<dbReference type="PANTHER" id="PTHR30390">
    <property type="entry name" value="SEDOHEPTULOSE 7-PHOSPHATE ISOMERASE / DNAA INITIATOR-ASSOCIATING FACTOR FOR REPLICATION INITIATION"/>
    <property type="match status" value="1"/>
</dbReference>
<dbReference type="NCBIfam" id="NF002805">
    <property type="entry name" value="PRK02947.1"/>
    <property type="match status" value="1"/>
</dbReference>
<dbReference type="EMBL" id="CP090958">
    <property type="protein sequence ID" value="WGW12330.1"/>
    <property type="molecule type" value="Genomic_DNA"/>
</dbReference>
<sequence length="253" mass="27052">MTVSVSTDAYLNELHRRMDSVAQDEGTTSIPAAAKLIVETLRNGGVISAFGTGHSEAMAMEIAGRAGGLIPTNRISLRDLVIYGDYTPESLGGSDLERQSNIARDLYELTPVHPADLFLIASNSGVNGSVVGMAELVKDKGHKLIVVTSMDHTRKVEPKHPSGKRLYEFADVTIDNKAPYGDVTLDLPDGGGIGAVSSITAALVAQFLTIEVTKLLIDSGVMPPTYISANIPGGDEHNTHLERQYLGRIRRDA</sequence>
<feature type="domain" description="SIS" evidence="1">
    <location>
        <begin position="37"/>
        <end position="227"/>
    </location>
</feature>
<dbReference type="Pfam" id="PF13580">
    <property type="entry name" value="SIS_2"/>
    <property type="match status" value="1"/>
</dbReference>
<keyword evidence="3" id="KW-1185">Reference proteome</keyword>
<dbReference type="InterPro" id="IPR046348">
    <property type="entry name" value="SIS_dom_sf"/>
</dbReference>
<dbReference type="InterPro" id="IPR050099">
    <property type="entry name" value="SIS_GmhA/DiaA_subfam"/>
</dbReference>
<evidence type="ECO:0000313" key="2">
    <source>
        <dbReference type="EMBL" id="WGW12330.1"/>
    </source>
</evidence>
<dbReference type="PROSITE" id="PS51464">
    <property type="entry name" value="SIS"/>
    <property type="match status" value="1"/>
</dbReference>
<dbReference type="Gene3D" id="3.40.50.10490">
    <property type="entry name" value="Glucose-6-phosphate isomerase like protein, domain 1"/>
    <property type="match status" value="1"/>
</dbReference>
<evidence type="ECO:0000313" key="3">
    <source>
        <dbReference type="Proteomes" id="UP001209083"/>
    </source>
</evidence>
<evidence type="ECO:0000259" key="1">
    <source>
        <dbReference type="PROSITE" id="PS51464"/>
    </source>
</evidence>
<dbReference type="PANTHER" id="PTHR30390:SF7">
    <property type="entry name" value="PHOSPHOHEPTOSE ISOMERASE"/>
    <property type="match status" value="1"/>
</dbReference>
<gene>
    <name evidence="2" type="ORF">LWF01_00755</name>
</gene>
<protein>
    <submittedName>
        <fullName evidence="2">SIS domain-containing protein</fullName>
    </submittedName>
</protein>